<reference evidence="5 6" key="1">
    <citation type="submission" date="2024-02" db="EMBL/GenBank/DDBJ databases">
        <title>A novel Gemmatimonadota bacterium.</title>
        <authorList>
            <person name="Du Z.-J."/>
            <person name="Ye Y.-Q."/>
        </authorList>
    </citation>
    <scope>NUCLEOTIDE SEQUENCE [LARGE SCALE GENOMIC DNA]</scope>
    <source>
        <strain evidence="5 6">DH-20</strain>
    </source>
</reference>
<evidence type="ECO:0000259" key="4">
    <source>
        <dbReference type="PROSITE" id="PS01124"/>
    </source>
</evidence>
<organism evidence="5 6">
    <name type="scientific">Gaopeijia maritima</name>
    <dbReference type="NCBI Taxonomy" id="3119007"/>
    <lineage>
        <taxon>Bacteria</taxon>
        <taxon>Pseudomonadati</taxon>
        <taxon>Gemmatimonadota</taxon>
        <taxon>Longimicrobiia</taxon>
        <taxon>Gaopeijiales</taxon>
        <taxon>Gaopeijiaceae</taxon>
        <taxon>Gaopeijia</taxon>
    </lineage>
</organism>
<evidence type="ECO:0000313" key="5">
    <source>
        <dbReference type="EMBL" id="MEK9499697.1"/>
    </source>
</evidence>
<evidence type="ECO:0000256" key="2">
    <source>
        <dbReference type="ARBA" id="ARBA00023125"/>
    </source>
</evidence>
<evidence type="ECO:0000256" key="1">
    <source>
        <dbReference type="ARBA" id="ARBA00023015"/>
    </source>
</evidence>
<comment type="caution">
    <text evidence="5">The sequence shown here is derived from an EMBL/GenBank/DDBJ whole genome shotgun (WGS) entry which is preliminary data.</text>
</comment>
<keyword evidence="6" id="KW-1185">Reference proteome</keyword>
<gene>
    <name evidence="5" type="ORF">WI372_01720</name>
</gene>
<dbReference type="Proteomes" id="UP001484239">
    <property type="component" value="Unassembled WGS sequence"/>
</dbReference>
<keyword evidence="1" id="KW-0805">Transcription regulation</keyword>
<dbReference type="InterPro" id="IPR009057">
    <property type="entry name" value="Homeodomain-like_sf"/>
</dbReference>
<name>A0ABU9E4N4_9BACT</name>
<dbReference type="PANTHER" id="PTHR46796">
    <property type="entry name" value="HTH-TYPE TRANSCRIPTIONAL ACTIVATOR RHAS-RELATED"/>
    <property type="match status" value="1"/>
</dbReference>
<dbReference type="SMART" id="SM00342">
    <property type="entry name" value="HTH_ARAC"/>
    <property type="match status" value="1"/>
</dbReference>
<protein>
    <submittedName>
        <fullName evidence="5">AraC family transcriptional regulator</fullName>
    </submittedName>
</protein>
<dbReference type="Gene3D" id="1.10.10.60">
    <property type="entry name" value="Homeodomain-like"/>
    <property type="match status" value="1"/>
</dbReference>
<dbReference type="InterPro" id="IPR018060">
    <property type="entry name" value="HTH_AraC"/>
</dbReference>
<keyword evidence="3" id="KW-0804">Transcription</keyword>
<dbReference type="EMBL" id="JBBHLI010000001">
    <property type="protein sequence ID" value="MEK9499697.1"/>
    <property type="molecule type" value="Genomic_DNA"/>
</dbReference>
<dbReference type="SUPFAM" id="SSF46689">
    <property type="entry name" value="Homeodomain-like"/>
    <property type="match status" value="1"/>
</dbReference>
<sequence length="241" mass="26355">MHRVLALSNWAEIPAQLREHPADLLVFTPLCCADGAEPRIAWMLRHHPEVGLLLYTDLEGGGREAWRFGRFGVDDLVVEGVDDGRHDVRRAARRALARALGRQVGRAVRGRIPPLLERCLVRAIDGAIRPMTAEDLAEPEGLDVGSLMHRLRSEGLPPTGRILRWGRLFRAAAALDRDEHSVEAIALALGYSTGAALSRAMRRDIGHPPSTLRERGGLQCAIEAFLNREGPAGPGPGLVLH</sequence>
<dbReference type="Pfam" id="PF12833">
    <property type="entry name" value="HTH_18"/>
    <property type="match status" value="1"/>
</dbReference>
<dbReference type="InterPro" id="IPR050204">
    <property type="entry name" value="AraC_XylS_family_regulators"/>
</dbReference>
<dbReference type="RefSeq" id="WP_405278321.1">
    <property type="nucleotide sequence ID" value="NZ_CP144380.1"/>
</dbReference>
<accession>A0ABU9E4N4</accession>
<feature type="domain" description="HTH araC/xylS-type" evidence="4">
    <location>
        <begin position="110"/>
        <end position="215"/>
    </location>
</feature>
<evidence type="ECO:0000256" key="3">
    <source>
        <dbReference type="ARBA" id="ARBA00023163"/>
    </source>
</evidence>
<keyword evidence="2" id="KW-0238">DNA-binding</keyword>
<proteinExistence type="predicted"/>
<dbReference type="PROSITE" id="PS01124">
    <property type="entry name" value="HTH_ARAC_FAMILY_2"/>
    <property type="match status" value="1"/>
</dbReference>
<evidence type="ECO:0000313" key="6">
    <source>
        <dbReference type="Proteomes" id="UP001484239"/>
    </source>
</evidence>